<reference evidence="3 4" key="1">
    <citation type="submission" date="2019-09" db="EMBL/GenBank/DDBJ databases">
        <title>Actinomadura physcomitrii sp. nov., a novel actinomycete isolated from moss [Physcomitrium sphaericum (Ludw) Fuernr].</title>
        <authorList>
            <person name="Liu C."/>
            <person name="Zhuang X."/>
        </authorList>
    </citation>
    <scope>NUCLEOTIDE SEQUENCE [LARGE SCALE GENOMIC DNA]</scope>
    <source>
        <strain evidence="3 4">CYP1-1B</strain>
    </source>
</reference>
<feature type="compositionally biased region" description="Basic and acidic residues" evidence="1">
    <location>
        <begin position="41"/>
        <end position="70"/>
    </location>
</feature>
<gene>
    <name evidence="3" type="ORF">F9B16_09785</name>
</gene>
<protein>
    <submittedName>
        <fullName evidence="3">Uncharacterized protein</fullName>
    </submittedName>
</protein>
<dbReference type="AlphaFoldDB" id="A0A6L3VX67"/>
<evidence type="ECO:0000256" key="2">
    <source>
        <dbReference type="SAM" id="Phobius"/>
    </source>
</evidence>
<dbReference type="EMBL" id="WBMR01000019">
    <property type="protein sequence ID" value="KAB2384728.1"/>
    <property type="molecule type" value="Genomic_DNA"/>
</dbReference>
<accession>A0A6L3VX67</accession>
<evidence type="ECO:0000256" key="1">
    <source>
        <dbReference type="SAM" id="MobiDB-lite"/>
    </source>
</evidence>
<evidence type="ECO:0000313" key="3">
    <source>
        <dbReference type="EMBL" id="KAB2384728.1"/>
    </source>
</evidence>
<keyword evidence="2" id="KW-0812">Transmembrane</keyword>
<keyword evidence="4" id="KW-1185">Reference proteome</keyword>
<dbReference type="RefSeq" id="WP_151539683.1">
    <property type="nucleotide sequence ID" value="NZ_WBMR01000019.1"/>
</dbReference>
<name>A0A6L3VX67_9ACTN</name>
<organism evidence="3 4">
    <name type="scientific">Actinomadura montaniterrae</name>
    <dbReference type="NCBI Taxonomy" id="1803903"/>
    <lineage>
        <taxon>Bacteria</taxon>
        <taxon>Bacillati</taxon>
        <taxon>Actinomycetota</taxon>
        <taxon>Actinomycetes</taxon>
        <taxon>Streptosporangiales</taxon>
        <taxon>Thermomonosporaceae</taxon>
        <taxon>Actinomadura</taxon>
    </lineage>
</organism>
<evidence type="ECO:0000313" key="4">
    <source>
        <dbReference type="Proteomes" id="UP000483004"/>
    </source>
</evidence>
<keyword evidence="2" id="KW-1133">Transmembrane helix</keyword>
<feature type="region of interest" description="Disordered" evidence="1">
    <location>
        <begin position="38"/>
        <end position="85"/>
    </location>
</feature>
<feature type="transmembrane region" description="Helical" evidence="2">
    <location>
        <begin position="6"/>
        <end position="32"/>
    </location>
</feature>
<comment type="caution">
    <text evidence="3">The sequence shown here is derived from an EMBL/GenBank/DDBJ whole genome shotgun (WGS) entry which is preliminary data.</text>
</comment>
<proteinExistence type="predicted"/>
<sequence>MTALTWFLASLAVITVTVLAALGLAAILTCVGGTRLRREKPRPACDERDGTSYAPLDHDDATGHDPRWDEEPAPGGGWPTAKESL</sequence>
<dbReference type="Proteomes" id="UP000483004">
    <property type="component" value="Unassembled WGS sequence"/>
</dbReference>
<keyword evidence="2" id="KW-0472">Membrane</keyword>